<dbReference type="InterPro" id="IPR000515">
    <property type="entry name" value="MetI-like"/>
</dbReference>
<evidence type="ECO:0000313" key="10">
    <source>
        <dbReference type="Proteomes" id="UP000054526"/>
    </source>
</evidence>
<evidence type="ECO:0000256" key="5">
    <source>
        <dbReference type="ARBA" id="ARBA00022989"/>
    </source>
</evidence>
<name>A0ABR5A7S9_9BACL</name>
<sequence length="356" mass="38965">MKTFIKWGLLVLFTLAGIFLLGNLNKAFINQAPDLLQVGTGEEPTLEYVSSLLPGSAVQSEEDKILRVPYAQVDEYAAKAKRISGVWYARSVPLEKPVISFKSYWYSVTDQVKGYFEGDFGSIRGPTGTWEIPIGDAVKDMFGRSFSYLIPGLLLAVCSALLLSLLASLSRQAGRFMDGIHTMLLGLPDFVLVTGLTITAIFTYKSIGVRLFNVAAFGDTVPFYLPLFTISLIPGVLIYGTLRLAIQRELEQDYVVTAKAKGLSGREVLLNHVLRNITDDLLTIMPKATNLALGSMVVAEAFCDILGLGGIIVSPKLFGVSAMPVSCLVLAVISILFHTVYVLLRKRFVVRIREVA</sequence>
<feature type="domain" description="ABC transmembrane type-1" evidence="8">
    <location>
        <begin position="162"/>
        <end position="353"/>
    </location>
</feature>
<feature type="transmembrane region" description="Helical" evidence="7">
    <location>
        <begin position="291"/>
        <end position="312"/>
    </location>
</feature>
<dbReference type="EMBL" id="JXAL01000003">
    <property type="protein sequence ID" value="KIL37041.1"/>
    <property type="molecule type" value="Genomic_DNA"/>
</dbReference>
<keyword evidence="5 7" id="KW-1133">Transmembrane helix</keyword>
<dbReference type="PANTHER" id="PTHR30465">
    <property type="entry name" value="INNER MEMBRANE ABC TRANSPORTER"/>
    <property type="match status" value="1"/>
</dbReference>
<evidence type="ECO:0000313" key="9">
    <source>
        <dbReference type="EMBL" id="KIL37041.1"/>
    </source>
</evidence>
<feature type="transmembrane region" description="Helical" evidence="7">
    <location>
        <begin position="182"/>
        <end position="203"/>
    </location>
</feature>
<organism evidence="9 10">
    <name type="scientific">Cohnella kolymensis</name>
    <dbReference type="NCBI Taxonomy" id="1590652"/>
    <lineage>
        <taxon>Bacteria</taxon>
        <taxon>Bacillati</taxon>
        <taxon>Bacillota</taxon>
        <taxon>Bacilli</taxon>
        <taxon>Bacillales</taxon>
        <taxon>Paenibacillaceae</taxon>
        <taxon>Cohnella</taxon>
    </lineage>
</organism>
<keyword evidence="10" id="KW-1185">Reference proteome</keyword>
<keyword evidence="6 7" id="KW-0472">Membrane</keyword>
<keyword evidence="4 7" id="KW-0812">Transmembrane</keyword>
<evidence type="ECO:0000256" key="3">
    <source>
        <dbReference type="ARBA" id="ARBA00022475"/>
    </source>
</evidence>
<reference evidence="9 10" key="1">
    <citation type="submission" date="2014-12" db="EMBL/GenBank/DDBJ databases">
        <title>Draft genome sequence of Cohnella kolymensis strain B-2846.</title>
        <authorList>
            <person name="Karlyshev A.V."/>
            <person name="Kudryashova E.B."/>
        </authorList>
    </citation>
    <scope>NUCLEOTIDE SEQUENCE [LARGE SCALE GENOMIC DNA]</scope>
    <source>
        <strain evidence="9 10">VKM B-2846</strain>
    </source>
</reference>
<evidence type="ECO:0000256" key="4">
    <source>
        <dbReference type="ARBA" id="ARBA00022692"/>
    </source>
</evidence>
<evidence type="ECO:0000256" key="6">
    <source>
        <dbReference type="ARBA" id="ARBA00023136"/>
    </source>
</evidence>
<feature type="transmembrane region" description="Helical" evidence="7">
    <location>
        <begin position="148"/>
        <end position="170"/>
    </location>
</feature>
<dbReference type="InterPro" id="IPR035906">
    <property type="entry name" value="MetI-like_sf"/>
</dbReference>
<dbReference type="RefSeq" id="WP_041060429.1">
    <property type="nucleotide sequence ID" value="NZ_JXAL01000003.1"/>
</dbReference>
<dbReference type="Proteomes" id="UP000054526">
    <property type="component" value="Unassembled WGS sequence"/>
</dbReference>
<protein>
    <recommendedName>
        <fullName evidence="8">ABC transmembrane type-1 domain-containing protein</fullName>
    </recommendedName>
</protein>
<comment type="subcellular location">
    <subcellularLocation>
        <location evidence="1">Cell membrane</location>
        <topology evidence="1">Multi-pass membrane protein</topology>
    </subcellularLocation>
</comment>
<comment type="caution">
    <text evidence="9">The sequence shown here is derived from an EMBL/GenBank/DDBJ whole genome shotgun (WGS) entry which is preliminary data.</text>
</comment>
<keyword evidence="2" id="KW-0813">Transport</keyword>
<feature type="transmembrane region" description="Helical" evidence="7">
    <location>
        <begin position="223"/>
        <end position="242"/>
    </location>
</feature>
<proteinExistence type="predicted"/>
<gene>
    <name evidence="9" type="ORF">SD71_05140</name>
</gene>
<dbReference type="Pfam" id="PF00528">
    <property type="entry name" value="BPD_transp_1"/>
    <property type="match status" value="1"/>
</dbReference>
<evidence type="ECO:0000259" key="8">
    <source>
        <dbReference type="Pfam" id="PF00528"/>
    </source>
</evidence>
<dbReference type="SUPFAM" id="SSF161098">
    <property type="entry name" value="MetI-like"/>
    <property type="match status" value="1"/>
</dbReference>
<accession>A0ABR5A7S9</accession>
<keyword evidence="3" id="KW-1003">Cell membrane</keyword>
<evidence type="ECO:0000256" key="7">
    <source>
        <dbReference type="SAM" id="Phobius"/>
    </source>
</evidence>
<dbReference type="Gene3D" id="1.10.3720.10">
    <property type="entry name" value="MetI-like"/>
    <property type="match status" value="1"/>
</dbReference>
<dbReference type="PANTHER" id="PTHR30465:SF0">
    <property type="entry name" value="OLIGOPEPTIDE TRANSPORT SYSTEM PERMEASE PROTEIN APPB"/>
    <property type="match status" value="1"/>
</dbReference>
<evidence type="ECO:0000256" key="1">
    <source>
        <dbReference type="ARBA" id="ARBA00004651"/>
    </source>
</evidence>
<evidence type="ECO:0000256" key="2">
    <source>
        <dbReference type="ARBA" id="ARBA00022448"/>
    </source>
</evidence>
<feature type="transmembrane region" description="Helical" evidence="7">
    <location>
        <begin position="318"/>
        <end position="344"/>
    </location>
</feature>